<organism evidence="1 2">
    <name type="scientific">Camellia lanceoleosa</name>
    <dbReference type="NCBI Taxonomy" id="1840588"/>
    <lineage>
        <taxon>Eukaryota</taxon>
        <taxon>Viridiplantae</taxon>
        <taxon>Streptophyta</taxon>
        <taxon>Embryophyta</taxon>
        <taxon>Tracheophyta</taxon>
        <taxon>Spermatophyta</taxon>
        <taxon>Magnoliopsida</taxon>
        <taxon>eudicotyledons</taxon>
        <taxon>Gunneridae</taxon>
        <taxon>Pentapetalae</taxon>
        <taxon>asterids</taxon>
        <taxon>Ericales</taxon>
        <taxon>Theaceae</taxon>
        <taxon>Camellia</taxon>
    </lineage>
</organism>
<sequence>MDGDIVAQGFLRSISGFEKDRPSVNLEVVLNQAQLGGQGDDPNIRGLLHSSVRPGLKTMDLQVGLGKGVAQKGRVEGSKVRRRAVAQKDVHMRRRLATGTSCSFSRGTVF</sequence>
<protein>
    <submittedName>
        <fullName evidence="1">Uncharacterized protein</fullName>
    </submittedName>
</protein>
<dbReference type="Proteomes" id="UP001060215">
    <property type="component" value="Chromosome 13"/>
</dbReference>
<gene>
    <name evidence="1" type="ORF">LOK49_LG12G02332</name>
</gene>
<accession>A0ACC0FVR3</accession>
<dbReference type="EMBL" id="CM045770">
    <property type="protein sequence ID" value="KAI7992760.1"/>
    <property type="molecule type" value="Genomic_DNA"/>
</dbReference>
<reference evidence="1 2" key="1">
    <citation type="journal article" date="2022" name="Plant J.">
        <title>Chromosome-level genome of Camellia lanceoleosa provides a valuable resource for understanding genome evolution and self-incompatibility.</title>
        <authorList>
            <person name="Gong W."/>
            <person name="Xiao S."/>
            <person name="Wang L."/>
            <person name="Liao Z."/>
            <person name="Chang Y."/>
            <person name="Mo W."/>
            <person name="Hu G."/>
            <person name="Li W."/>
            <person name="Zhao G."/>
            <person name="Zhu H."/>
            <person name="Hu X."/>
            <person name="Ji K."/>
            <person name="Xiang X."/>
            <person name="Song Q."/>
            <person name="Yuan D."/>
            <person name="Jin S."/>
            <person name="Zhang L."/>
        </authorList>
    </citation>
    <scope>NUCLEOTIDE SEQUENCE [LARGE SCALE GENOMIC DNA]</scope>
    <source>
        <strain evidence="1">SQ_2022a</strain>
    </source>
</reference>
<evidence type="ECO:0000313" key="1">
    <source>
        <dbReference type="EMBL" id="KAI7992760.1"/>
    </source>
</evidence>
<keyword evidence="2" id="KW-1185">Reference proteome</keyword>
<comment type="caution">
    <text evidence="1">The sequence shown here is derived from an EMBL/GenBank/DDBJ whole genome shotgun (WGS) entry which is preliminary data.</text>
</comment>
<name>A0ACC0FVR3_9ERIC</name>
<proteinExistence type="predicted"/>
<evidence type="ECO:0000313" key="2">
    <source>
        <dbReference type="Proteomes" id="UP001060215"/>
    </source>
</evidence>